<protein>
    <submittedName>
        <fullName evidence="10">Polar amino acid transport system permease protein</fullName>
    </submittedName>
</protein>
<dbReference type="PANTHER" id="PTHR30614:SF34">
    <property type="entry name" value="BLR6398 PROTEIN"/>
    <property type="match status" value="1"/>
</dbReference>
<dbReference type="Gene3D" id="1.10.3720.10">
    <property type="entry name" value="MetI-like"/>
    <property type="match status" value="1"/>
</dbReference>
<evidence type="ECO:0000256" key="6">
    <source>
        <dbReference type="ARBA" id="ARBA00022989"/>
    </source>
</evidence>
<evidence type="ECO:0000313" key="11">
    <source>
        <dbReference type="Proteomes" id="UP001549164"/>
    </source>
</evidence>
<comment type="subcellular location">
    <subcellularLocation>
        <location evidence="1">Cell inner membrane</location>
        <topology evidence="1">Multi-pass membrane protein</topology>
    </subcellularLocation>
    <subcellularLocation>
        <location evidence="8">Cell membrane</location>
        <topology evidence="8">Multi-pass membrane protein</topology>
    </subcellularLocation>
</comment>
<evidence type="ECO:0000256" key="7">
    <source>
        <dbReference type="ARBA" id="ARBA00023136"/>
    </source>
</evidence>
<proteinExistence type="inferred from homology"/>
<evidence type="ECO:0000259" key="9">
    <source>
        <dbReference type="PROSITE" id="PS50928"/>
    </source>
</evidence>
<feature type="transmembrane region" description="Helical" evidence="8">
    <location>
        <begin position="20"/>
        <end position="39"/>
    </location>
</feature>
<keyword evidence="3 8" id="KW-0813">Transport</keyword>
<keyword evidence="11" id="KW-1185">Reference proteome</keyword>
<dbReference type="CDD" id="cd06261">
    <property type="entry name" value="TM_PBP2"/>
    <property type="match status" value="1"/>
</dbReference>
<feature type="transmembrane region" description="Helical" evidence="8">
    <location>
        <begin position="184"/>
        <end position="202"/>
    </location>
</feature>
<dbReference type="InterPro" id="IPR035906">
    <property type="entry name" value="MetI-like_sf"/>
</dbReference>
<keyword evidence="6 8" id="KW-1133">Transmembrane helix</keyword>
<evidence type="ECO:0000256" key="3">
    <source>
        <dbReference type="ARBA" id="ARBA00022448"/>
    </source>
</evidence>
<dbReference type="InterPro" id="IPR010065">
    <property type="entry name" value="AA_ABC_transptr_permease_3TM"/>
</dbReference>
<dbReference type="RefSeq" id="WP_354434749.1">
    <property type="nucleotide sequence ID" value="NZ_JBEPLY010000010.1"/>
</dbReference>
<gene>
    <name evidence="10" type="ORF">ABID12_002824</name>
</gene>
<dbReference type="SUPFAM" id="SSF161098">
    <property type="entry name" value="MetI-like"/>
    <property type="match status" value="1"/>
</dbReference>
<dbReference type="InterPro" id="IPR043429">
    <property type="entry name" value="ArtM/GltK/GlnP/TcyL/YhdX-like"/>
</dbReference>
<evidence type="ECO:0000256" key="4">
    <source>
        <dbReference type="ARBA" id="ARBA00022475"/>
    </source>
</evidence>
<comment type="caution">
    <text evidence="10">The sequence shown here is derived from an EMBL/GenBank/DDBJ whole genome shotgun (WGS) entry which is preliminary data.</text>
</comment>
<dbReference type="PROSITE" id="PS50928">
    <property type="entry name" value="ABC_TM1"/>
    <property type="match status" value="1"/>
</dbReference>
<evidence type="ECO:0000256" key="5">
    <source>
        <dbReference type="ARBA" id="ARBA00022692"/>
    </source>
</evidence>
<dbReference type="InterPro" id="IPR000515">
    <property type="entry name" value="MetI-like"/>
</dbReference>
<dbReference type="PANTHER" id="PTHR30614">
    <property type="entry name" value="MEMBRANE COMPONENT OF AMINO ACID ABC TRANSPORTER"/>
    <property type="match status" value="1"/>
</dbReference>
<feature type="transmembrane region" description="Helical" evidence="8">
    <location>
        <begin position="59"/>
        <end position="80"/>
    </location>
</feature>
<evidence type="ECO:0000256" key="2">
    <source>
        <dbReference type="ARBA" id="ARBA00010072"/>
    </source>
</evidence>
<dbReference type="EMBL" id="JBEPLY010000010">
    <property type="protein sequence ID" value="MET3600873.1"/>
    <property type="molecule type" value="Genomic_DNA"/>
</dbReference>
<keyword evidence="4" id="KW-1003">Cell membrane</keyword>
<keyword evidence="5 8" id="KW-0812">Transmembrane</keyword>
<reference evidence="10 11" key="1">
    <citation type="submission" date="2024-06" db="EMBL/GenBank/DDBJ databases">
        <title>Genomic Encyclopedia of Type Strains, Phase IV (KMG-IV): sequencing the most valuable type-strain genomes for metagenomic binning, comparative biology and taxonomic classification.</title>
        <authorList>
            <person name="Goeker M."/>
        </authorList>
    </citation>
    <scope>NUCLEOTIDE SEQUENCE [LARGE SCALE GENOMIC DNA]</scope>
    <source>
        <strain evidence="10 11">DSM 28102</strain>
    </source>
</reference>
<dbReference type="Proteomes" id="UP001549164">
    <property type="component" value="Unassembled WGS sequence"/>
</dbReference>
<evidence type="ECO:0000313" key="10">
    <source>
        <dbReference type="EMBL" id="MET3600873.1"/>
    </source>
</evidence>
<sequence length="216" mass="23858">MTELTLWDIVRNLVFSARWTVLLSLIAFSGGGVLALLLLPLRTTSMTFFNAVSRAYVDLFQGTPLLIQLFVLFFGLPLIGISTSSWSAAVIGLSLWSSAFLTEIWKGCVQSVHKGQWEASASLGMSYLEQMRYVILPQAVRIAVPPTVGFMVQIIKATAITSIIGFIEVSRAGGMVANVTFKPFLVYGIVALIYFILCWPLSRGSRYLERKLDVSH</sequence>
<feature type="transmembrane region" description="Helical" evidence="8">
    <location>
        <begin position="142"/>
        <end position="164"/>
    </location>
</feature>
<dbReference type="NCBIfam" id="TIGR01726">
    <property type="entry name" value="HEQRo_perm_3TM"/>
    <property type="match status" value="1"/>
</dbReference>
<keyword evidence="7 8" id="KW-0472">Membrane</keyword>
<evidence type="ECO:0000256" key="1">
    <source>
        <dbReference type="ARBA" id="ARBA00004429"/>
    </source>
</evidence>
<comment type="similarity">
    <text evidence="2">Belongs to the binding-protein-dependent transport system permease family. HisMQ subfamily.</text>
</comment>
<name>A0ABV2IEP4_9HYPH</name>
<dbReference type="Pfam" id="PF00528">
    <property type="entry name" value="BPD_transp_1"/>
    <property type="match status" value="1"/>
</dbReference>
<organism evidence="10 11">
    <name type="scientific">Martelella mangrovi</name>
    <dbReference type="NCBI Taxonomy" id="1397477"/>
    <lineage>
        <taxon>Bacteria</taxon>
        <taxon>Pseudomonadati</taxon>
        <taxon>Pseudomonadota</taxon>
        <taxon>Alphaproteobacteria</taxon>
        <taxon>Hyphomicrobiales</taxon>
        <taxon>Aurantimonadaceae</taxon>
        <taxon>Martelella</taxon>
    </lineage>
</organism>
<feature type="domain" description="ABC transmembrane type-1" evidence="9">
    <location>
        <begin position="17"/>
        <end position="198"/>
    </location>
</feature>
<evidence type="ECO:0000256" key="8">
    <source>
        <dbReference type="RuleBase" id="RU363032"/>
    </source>
</evidence>
<accession>A0ABV2IEP4</accession>